<keyword evidence="5" id="KW-0520">NAD</keyword>
<evidence type="ECO:0000256" key="3">
    <source>
        <dbReference type="ARBA" id="ARBA00022827"/>
    </source>
</evidence>
<organism evidence="8 9">
    <name type="scientific">Cellulomonas persica</name>
    <dbReference type="NCBI Taxonomy" id="76861"/>
    <lineage>
        <taxon>Bacteria</taxon>
        <taxon>Bacillati</taxon>
        <taxon>Actinomycetota</taxon>
        <taxon>Actinomycetes</taxon>
        <taxon>Micrococcales</taxon>
        <taxon>Cellulomonadaceae</taxon>
        <taxon>Cellulomonas</taxon>
    </lineage>
</organism>
<evidence type="ECO:0000256" key="5">
    <source>
        <dbReference type="ARBA" id="ARBA00023027"/>
    </source>
</evidence>
<feature type="region of interest" description="Disordered" evidence="6">
    <location>
        <begin position="1"/>
        <end position="20"/>
    </location>
</feature>
<evidence type="ECO:0000313" key="8">
    <source>
        <dbReference type="EMBL" id="GEK18071.1"/>
    </source>
</evidence>
<dbReference type="OrthoDB" id="9781621at2"/>
<dbReference type="InterPro" id="IPR023753">
    <property type="entry name" value="FAD/NAD-binding_dom"/>
</dbReference>
<protein>
    <submittedName>
        <fullName evidence="8">NADH dehydrogenase</fullName>
    </submittedName>
</protein>
<evidence type="ECO:0000256" key="1">
    <source>
        <dbReference type="ARBA" id="ARBA00005272"/>
    </source>
</evidence>
<dbReference type="SUPFAM" id="SSF51905">
    <property type="entry name" value="FAD/NAD(P)-binding domain"/>
    <property type="match status" value="2"/>
</dbReference>
<dbReference type="RefSeq" id="WP_146806310.1">
    <property type="nucleotide sequence ID" value="NZ_BJUA01000007.1"/>
</dbReference>
<keyword evidence="3" id="KW-0274">FAD</keyword>
<dbReference type="GO" id="GO:0003954">
    <property type="term" value="F:NADH dehydrogenase activity"/>
    <property type="evidence" value="ECO:0007669"/>
    <property type="project" value="InterPro"/>
</dbReference>
<keyword evidence="9" id="KW-1185">Reference proteome</keyword>
<feature type="domain" description="FAD/NAD(P)-binding" evidence="7">
    <location>
        <begin position="26"/>
        <end position="355"/>
    </location>
</feature>
<dbReference type="PANTHER" id="PTHR43706:SF45">
    <property type="entry name" value="NADH DEHYDROGENASE-LIKE PROTEIN RV1812C"/>
    <property type="match status" value="1"/>
</dbReference>
<dbReference type="Pfam" id="PF07992">
    <property type="entry name" value="Pyr_redox_2"/>
    <property type="match status" value="1"/>
</dbReference>
<dbReference type="EMBL" id="BJUA01000007">
    <property type="protein sequence ID" value="GEK18071.1"/>
    <property type="molecule type" value="Genomic_DNA"/>
</dbReference>
<name>A0A510UX31_9CELL</name>
<keyword evidence="4" id="KW-0560">Oxidoreductase</keyword>
<evidence type="ECO:0000256" key="4">
    <source>
        <dbReference type="ARBA" id="ARBA00023002"/>
    </source>
</evidence>
<dbReference type="Gene3D" id="3.50.50.100">
    <property type="match status" value="1"/>
</dbReference>
<dbReference type="InterPro" id="IPR045024">
    <property type="entry name" value="NDH-2"/>
</dbReference>
<evidence type="ECO:0000256" key="2">
    <source>
        <dbReference type="ARBA" id="ARBA00022630"/>
    </source>
</evidence>
<evidence type="ECO:0000259" key="7">
    <source>
        <dbReference type="Pfam" id="PF07992"/>
    </source>
</evidence>
<evidence type="ECO:0000313" key="9">
    <source>
        <dbReference type="Proteomes" id="UP000321386"/>
    </source>
</evidence>
<dbReference type="InterPro" id="IPR036188">
    <property type="entry name" value="FAD/NAD-bd_sf"/>
</dbReference>
<dbReference type="Proteomes" id="UP000321386">
    <property type="component" value="Unassembled WGS sequence"/>
</dbReference>
<dbReference type="AlphaFoldDB" id="A0A510UX31"/>
<feature type="region of interest" description="Disordered" evidence="6">
    <location>
        <begin position="464"/>
        <end position="493"/>
    </location>
</feature>
<comment type="caution">
    <text evidence="8">The sequence shown here is derived from an EMBL/GenBank/DDBJ whole genome shotgun (WGS) entry which is preliminary data.</text>
</comment>
<keyword evidence="2" id="KW-0285">Flavoprotein</keyword>
<reference evidence="8 9" key="1">
    <citation type="submission" date="2019-07" db="EMBL/GenBank/DDBJ databases">
        <title>Whole genome shotgun sequence of Cellulomonas persica NBRC 101101.</title>
        <authorList>
            <person name="Hosoyama A."/>
            <person name="Uohara A."/>
            <person name="Ohji S."/>
            <person name="Ichikawa N."/>
        </authorList>
    </citation>
    <scope>NUCLEOTIDE SEQUENCE [LARGE SCALE GENOMIC DNA]</scope>
    <source>
        <strain evidence="8 9">NBRC 101101</strain>
    </source>
</reference>
<evidence type="ECO:0000256" key="6">
    <source>
        <dbReference type="SAM" id="MobiDB-lite"/>
    </source>
</evidence>
<dbReference type="PANTHER" id="PTHR43706">
    <property type="entry name" value="NADH DEHYDROGENASE"/>
    <property type="match status" value="1"/>
</dbReference>
<proteinExistence type="inferred from homology"/>
<sequence length="493" mass="53722">MPQSASTPVDESAVPRRPAKPRKVPRVLILGGGTVGLYSARRLRKRLGRREAAIVVVDPRPYMTYAPFLPEAAAGSIDPRNVVAPHRRALKGVDVLQGKVTQIHHAERTVEITPEEGAPYWVTYDHLIVGLGSVARTLPIPGLAEQAIGFKNVEEAIAVRNHILNRIEVAASTWDPELRRRMLTFVFVGGGFAGVEALGELEDIARYTVNHYNQIEQDELRFVLVEGSPRILPEVSEELGGYTLEQLRKRKIEIHLSTFLNSCVDGHIVLSNNLEFDADTVVWTAGVKANPVLQQSDLPLDKMGRVTCNTSLQVVDAEGDVVADAYAAGDCAAVPDLYNPGGFCPPNAQHALRQGNHLGDNLARVLRSAEVTPYSHKNIGAVASLGMYKGVAQMFGRIKVRGFLAWVLHRTYHVFAMPTVNRKLRIMAGWTGSLLLRREVVPLGALHDPRAEFRAASVPPKPRVVEADEAKDAAVKEPAAKGASSSTKAKSAS</sequence>
<comment type="similarity">
    <text evidence="1">Belongs to the NADH dehydrogenase family.</text>
</comment>
<feature type="compositionally biased region" description="Low complexity" evidence="6">
    <location>
        <begin position="480"/>
        <end position="493"/>
    </location>
</feature>
<dbReference type="PRINTS" id="PR00368">
    <property type="entry name" value="FADPNR"/>
</dbReference>
<feature type="compositionally biased region" description="Basic and acidic residues" evidence="6">
    <location>
        <begin position="464"/>
        <end position="479"/>
    </location>
</feature>
<gene>
    <name evidence="8" type="primary">ndh</name>
    <name evidence="8" type="ORF">CPE01_18040</name>
</gene>
<accession>A0A510UX31</accession>